<dbReference type="Proteomes" id="UP000267077">
    <property type="component" value="Unassembled WGS sequence"/>
</dbReference>
<evidence type="ECO:0000313" key="4">
    <source>
        <dbReference type="EMBL" id="RUL67158.1"/>
    </source>
</evidence>
<keyword evidence="5" id="KW-1185">Reference proteome</keyword>
<dbReference type="InterPro" id="IPR034660">
    <property type="entry name" value="DinB/YfiT-like"/>
</dbReference>
<evidence type="ECO:0000256" key="1">
    <source>
        <dbReference type="ARBA" id="ARBA00008635"/>
    </source>
</evidence>
<dbReference type="PANTHER" id="PTHR37302">
    <property type="entry name" value="SLR1116 PROTEIN"/>
    <property type="match status" value="1"/>
</dbReference>
<dbReference type="PANTHER" id="PTHR37302:SF1">
    <property type="entry name" value="PROTEIN DINB"/>
    <property type="match status" value="1"/>
</dbReference>
<dbReference type="RefSeq" id="WP_126671869.1">
    <property type="nucleotide sequence ID" value="NZ_RYZR01000001.1"/>
</dbReference>
<dbReference type="Gene3D" id="1.20.120.450">
    <property type="entry name" value="dinb family like domain"/>
    <property type="match status" value="1"/>
</dbReference>
<accession>A0A432LZ08</accession>
<evidence type="ECO:0000256" key="2">
    <source>
        <dbReference type="ARBA" id="ARBA00022723"/>
    </source>
</evidence>
<name>A0A432LZ08_9GAMM</name>
<protein>
    <submittedName>
        <fullName evidence="4">Damage-inducible protein DinB</fullName>
    </submittedName>
</protein>
<feature type="binding site" evidence="3">
    <location>
        <position position="50"/>
    </location>
    <ligand>
        <name>a divalent metal cation</name>
        <dbReference type="ChEBI" id="CHEBI:60240"/>
    </ligand>
</feature>
<organism evidence="4 5">
    <name type="scientific">Dyella dinghuensis</name>
    <dbReference type="NCBI Taxonomy" id="1920169"/>
    <lineage>
        <taxon>Bacteria</taxon>
        <taxon>Pseudomonadati</taxon>
        <taxon>Pseudomonadota</taxon>
        <taxon>Gammaproteobacteria</taxon>
        <taxon>Lysobacterales</taxon>
        <taxon>Rhodanobacteraceae</taxon>
        <taxon>Dyella</taxon>
    </lineage>
</organism>
<reference evidence="4 5" key="1">
    <citation type="submission" date="2018-12" db="EMBL/GenBank/DDBJ databases">
        <title>Dyella dinghuensis sp. nov. DHOA06 and Dyella choica sp. nov. 4M-K27, isolated from forest soil.</title>
        <authorList>
            <person name="Qiu L.-H."/>
            <person name="Gao Z.-H."/>
        </authorList>
    </citation>
    <scope>NUCLEOTIDE SEQUENCE [LARGE SCALE GENOMIC DNA]</scope>
    <source>
        <strain evidence="4 5">DHOA06</strain>
    </source>
</reference>
<dbReference type="AlphaFoldDB" id="A0A432LZ08"/>
<gene>
    <name evidence="4" type="ORF">EKH79_00705</name>
</gene>
<dbReference type="OrthoDB" id="9807509at2"/>
<feature type="binding site" evidence="3">
    <location>
        <position position="150"/>
    </location>
    <ligand>
        <name>a divalent metal cation</name>
        <dbReference type="ChEBI" id="CHEBI:60240"/>
    </ligand>
</feature>
<dbReference type="GO" id="GO:0046872">
    <property type="term" value="F:metal ion binding"/>
    <property type="evidence" value="ECO:0007669"/>
    <property type="project" value="UniProtKB-KW"/>
</dbReference>
<comment type="similarity">
    <text evidence="1">Belongs to the DinB family.</text>
</comment>
<dbReference type="SUPFAM" id="SSF109854">
    <property type="entry name" value="DinB/YfiT-like putative metalloenzymes"/>
    <property type="match status" value="1"/>
</dbReference>
<evidence type="ECO:0000256" key="3">
    <source>
        <dbReference type="PIRSR" id="PIRSR607837-1"/>
    </source>
</evidence>
<dbReference type="InterPro" id="IPR007837">
    <property type="entry name" value="DinB"/>
</dbReference>
<evidence type="ECO:0000313" key="5">
    <source>
        <dbReference type="Proteomes" id="UP000267077"/>
    </source>
</evidence>
<dbReference type="EMBL" id="RYZR01000001">
    <property type="protein sequence ID" value="RUL67158.1"/>
    <property type="molecule type" value="Genomic_DNA"/>
</dbReference>
<comment type="caution">
    <text evidence="4">The sequence shown here is derived from an EMBL/GenBank/DDBJ whole genome shotgun (WGS) entry which is preliminary data.</text>
</comment>
<sequence>MSQKSHFELMARYNQWMNAKVYDAASKLDNETLHANKGAFFGSVFGTLNHLMVADTIWLRRFADHPARFAALGPAHALPMPRALNEPLHSELPSLHKARVGMDEMIITFIGETTDNDFEQPLSYKNTKGEPYVRQFGPLLQHFFNHQTHHRGQITTLLTQSGVDVGVTDLSMLVPEWQQP</sequence>
<feature type="binding site" evidence="3">
    <location>
        <position position="146"/>
    </location>
    <ligand>
        <name>a divalent metal cation</name>
        <dbReference type="ChEBI" id="CHEBI:60240"/>
    </ligand>
</feature>
<dbReference type="Pfam" id="PF05163">
    <property type="entry name" value="DinB"/>
    <property type="match status" value="1"/>
</dbReference>
<proteinExistence type="inferred from homology"/>
<keyword evidence="2 3" id="KW-0479">Metal-binding</keyword>